<proteinExistence type="predicted"/>
<dbReference type="Proteomes" id="UP000014020">
    <property type="component" value="Unassembled WGS sequence"/>
</dbReference>
<reference evidence="3" key="1">
    <citation type="submission" date="2012-12" db="EMBL/GenBank/DDBJ databases">
        <title>The genome sequence of Bacillus cereus VD146.</title>
        <authorList>
            <consortium name="The Broad Institute Genome Sequencing Platform"/>
            <consortium name="The Broad Institute Genome Sequencing Center for Infectious Disease"/>
            <person name="Feldgarden M."/>
            <person name="Van der Auwera G.A."/>
            <person name="Mahillon J."/>
            <person name="Duprez V."/>
            <person name="Timmery S."/>
            <person name="Mattelet C."/>
            <person name="Dierick K."/>
            <person name="Sun M."/>
            <person name="Yu Z."/>
            <person name="Zhu L."/>
            <person name="Hu X."/>
            <person name="Shank E.B."/>
            <person name="Swiecicka I."/>
            <person name="Hansen B.M."/>
            <person name="Andrup L."/>
            <person name="Walker B."/>
            <person name="Young S.K."/>
            <person name="Zeng Q."/>
            <person name="Gargeya S."/>
            <person name="Fitzgerald M."/>
            <person name="Haas B."/>
            <person name="Abouelleil A."/>
            <person name="Alvarado L."/>
            <person name="Arachchi H.M."/>
            <person name="Berlin A.M."/>
            <person name="Chapman S.B."/>
            <person name="Dewar J."/>
            <person name="Goldberg J."/>
            <person name="Griggs A."/>
            <person name="Gujja S."/>
            <person name="Hansen M."/>
            <person name="Howarth C."/>
            <person name="Imamovic A."/>
            <person name="Larimer J."/>
            <person name="McCowan C."/>
            <person name="Murphy C."/>
            <person name="Neiman D."/>
            <person name="Pearson M."/>
            <person name="Priest M."/>
            <person name="Roberts A."/>
            <person name="Saif S."/>
            <person name="Shea T."/>
            <person name="Sisk P."/>
            <person name="Sykes S."/>
            <person name="Wortman J."/>
            <person name="Nusbaum C."/>
            <person name="Birren B."/>
        </authorList>
    </citation>
    <scope>NUCLEOTIDE SEQUENCE [LARGE SCALE GENOMIC DNA]</scope>
    <source>
        <strain evidence="3">VD146</strain>
    </source>
</reference>
<dbReference type="GO" id="GO:0003677">
    <property type="term" value="F:DNA binding"/>
    <property type="evidence" value="ECO:0007669"/>
    <property type="project" value="InterPro"/>
</dbReference>
<evidence type="ECO:0000313" key="3">
    <source>
        <dbReference type="Proteomes" id="UP000014020"/>
    </source>
</evidence>
<sequence>MENTGITRAIDQYGRLVIPIEIKRQLGIGPGTEMKLFLNGEDIVMRKHEKSCLVTGKMVEEPIELFGGNVTLSKEGAQELLKTLERWI</sequence>
<gene>
    <name evidence="2" type="ORF">IK1_06055</name>
</gene>
<dbReference type="PATRIC" id="fig|1053236.3.peg.644"/>
<dbReference type="AlphaFoldDB" id="R8NJD3"/>
<dbReference type="PANTHER" id="PTHR36432">
    <property type="match status" value="1"/>
</dbReference>
<organism evidence="2 3">
    <name type="scientific">Bacillus cereus (strain VD146)</name>
    <dbReference type="NCBI Taxonomy" id="1053236"/>
    <lineage>
        <taxon>Bacteria</taxon>
        <taxon>Bacillati</taxon>
        <taxon>Bacillota</taxon>
        <taxon>Bacilli</taxon>
        <taxon>Bacillales</taxon>
        <taxon>Bacillaceae</taxon>
        <taxon>Bacillus</taxon>
        <taxon>Bacillus cereus group</taxon>
    </lineage>
</organism>
<dbReference type="RefSeq" id="WP_016119074.1">
    <property type="nucleotide sequence ID" value="NZ_KB976673.1"/>
</dbReference>
<dbReference type="SUPFAM" id="SSF89447">
    <property type="entry name" value="AbrB/MazE/MraZ-like"/>
    <property type="match status" value="1"/>
</dbReference>
<protein>
    <recommendedName>
        <fullName evidence="1">AbrB C-terminal domain-containing protein</fullName>
    </recommendedName>
</protein>
<evidence type="ECO:0000259" key="1">
    <source>
        <dbReference type="Pfam" id="PF18277"/>
    </source>
</evidence>
<dbReference type="InterPro" id="IPR040678">
    <property type="entry name" value="AbrB_C"/>
</dbReference>
<accession>R8NJD3</accession>
<dbReference type="InterPro" id="IPR037914">
    <property type="entry name" value="SpoVT-AbrB_sf"/>
</dbReference>
<name>R8NJD3_BACCX</name>
<dbReference type="PANTHER" id="PTHR36432:SF4">
    <property type="entry name" value="TRANSITION STATE REGULATOR ABH-RELATED"/>
    <property type="match status" value="1"/>
</dbReference>
<feature type="domain" description="AbrB C-terminal" evidence="1">
    <location>
        <begin position="52"/>
        <end position="85"/>
    </location>
</feature>
<dbReference type="Pfam" id="PF18277">
    <property type="entry name" value="AbrB_C"/>
    <property type="match status" value="1"/>
</dbReference>
<evidence type="ECO:0000313" key="2">
    <source>
        <dbReference type="EMBL" id="EOP46646.1"/>
    </source>
</evidence>
<dbReference type="Gene3D" id="2.10.260.10">
    <property type="match status" value="1"/>
</dbReference>
<dbReference type="HOGENOM" id="CLU_158484_0_1_9"/>
<dbReference type="InterPro" id="IPR052731">
    <property type="entry name" value="B_subtilis_Trans_State_Reg"/>
</dbReference>
<comment type="caution">
    <text evidence="2">The sequence shown here is derived from an EMBL/GenBank/DDBJ whole genome shotgun (WGS) entry which is preliminary data.</text>
</comment>
<dbReference type="EMBL" id="AHFE01000014">
    <property type="protein sequence ID" value="EOP46646.1"/>
    <property type="molecule type" value="Genomic_DNA"/>
</dbReference>